<dbReference type="InterPro" id="IPR052111">
    <property type="entry name" value="Spermatogenesis_Ciliary_MAP"/>
</dbReference>
<feature type="compositionally biased region" description="Basic and acidic residues" evidence="2">
    <location>
        <begin position="168"/>
        <end position="182"/>
    </location>
</feature>
<feature type="compositionally biased region" description="Low complexity" evidence="2">
    <location>
        <begin position="140"/>
        <end position="157"/>
    </location>
</feature>
<evidence type="ECO:0000256" key="1">
    <source>
        <dbReference type="SAM" id="Coils"/>
    </source>
</evidence>
<gene>
    <name evidence="4" type="ORF">niasHS_007518</name>
</gene>
<accession>A0ABD2JXV7</accession>
<dbReference type="InterPro" id="IPR010441">
    <property type="entry name" value="CH_2"/>
</dbReference>
<feature type="region of interest" description="Disordered" evidence="2">
    <location>
        <begin position="1"/>
        <end position="21"/>
    </location>
</feature>
<feature type="compositionally biased region" description="Polar residues" evidence="2">
    <location>
        <begin position="1"/>
        <end position="14"/>
    </location>
</feature>
<dbReference type="PANTHER" id="PTHR12509">
    <property type="entry name" value="SPERMATOGENESIS-ASSOCIATED 4-RELATED"/>
    <property type="match status" value="1"/>
</dbReference>
<dbReference type="InterPro" id="IPR036872">
    <property type="entry name" value="CH_dom_sf"/>
</dbReference>
<feature type="region of interest" description="Disordered" evidence="2">
    <location>
        <begin position="244"/>
        <end position="319"/>
    </location>
</feature>
<protein>
    <recommendedName>
        <fullName evidence="3">CH-like domain-containing protein</fullName>
    </recommendedName>
</protein>
<evidence type="ECO:0000313" key="5">
    <source>
        <dbReference type="Proteomes" id="UP001620645"/>
    </source>
</evidence>
<comment type="caution">
    <text evidence="4">The sequence shown here is derived from an EMBL/GenBank/DDBJ whole genome shotgun (WGS) entry which is preliminary data.</text>
</comment>
<evidence type="ECO:0000313" key="4">
    <source>
        <dbReference type="EMBL" id="KAL3095419.1"/>
    </source>
</evidence>
<keyword evidence="5" id="KW-1185">Reference proteome</keyword>
<reference evidence="4 5" key="1">
    <citation type="submission" date="2024-10" db="EMBL/GenBank/DDBJ databases">
        <authorList>
            <person name="Kim D."/>
        </authorList>
    </citation>
    <scope>NUCLEOTIDE SEQUENCE [LARGE SCALE GENOMIC DNA]</scope>
    <source>
        <strain evidence="4">Taebaek</strain>
    </source>
</reference>
<name>A0ABD2JXV7_HETSC</name>
<keyword evidence="1" id="KW-0175">Coiled coil</keyword>
<dbReference type="EMBL" id="JBICCN010000083">
    <property type="protein sequence ID" value="KAL3095419.1"/>
    <property type="molecule type" value="Genomic_DNA"/>
</dbReference>
<evidence type="ECO:0000256" key="2">
    <source>
        <dbReference type="SAM" id="MobiDB-lite"/>
    </source>
</evidence>
<feature type="domain" description="CH-like" evidence="3">
    <location>
        <begin position="30"/>
        <end position="125"/>
    </location>
</feature>
<organism evidence="4 5">
    <name type="scientific">Heterodera schachtii</name>
    <name type="common">Sugarbeet cyst nematode worm</name>
    <name type="synonym">Tylenchus schachtii</name>
    <dbReference type="NCBI Taxonomy" id="97005"/>
    <lineage>
        <taxon>Eukaryota</taxon>
        <taxon>Metazoa</taxon>
        <taxon>Ecdysozoa</taxon>
        <taxon>Nematoda</taxon>
        <taxon>Chromadorea</taxon>
        <taxon>Rhabditida</taxon>
        <taxon>Tylenchina</taxon>
        <taxon>Tylenchomorpha</taxon>
        <taxon>Tylenchoidea</taxon>
        <taxon>Heteroderidae</taxon>
        <taxon>Heteroderinae</taxon>
        <taxon>Heterodera</taxon>
    </lineage>
</organism>
<proteinExistence type="predicted"/>
<dbReference type="Pfam" id="PF06294">
    <property type="entry name" value="CH_2"/>
    <property type="match status" value="1"/>
</dbReference>
<evidence type="ECO:0000259" key="3">
    <source>
        <dbReference type="Pfam" id="PF06294"/>
    </source>
</evidence>
<dbReference type="AlphaFoldDB" id="A0ABD2JXV7"/>
<feature type="region of interest" description="Disordered" evidence="2">
    <location>
        <begin position="137"/>
        <end position="196"/>
    </location>
</feature>
<sequence>MFPNTNSLSNSPHSDSFHRNSTSKRWEETIAWVTHGKRLSRPIRNPPKDFSDGALVAEIIAQHLPRYVLSLNSFPQVHSLALKKYNWETLERTVLRHLGIHISTEHIESLANAEEGTIQNFLPILRSQIDDAISKRHFRPSSTSSRGPSRCCSRGGSQLHLDQIGTSERQREQTNGTDKTEGNGEGNGRPKVLDELDKDQLVERLYAKVREQEAQLRKKDEQIEALSRKVEKLVELVCEEMEADKRMNKPNDDGKAKQKEPAEVENDQKGAPRGLEKDGQTDEGQREQKQGESAEERQAEERRRGRHELGGKDEKRQNA</sequence>
<dbReference type="Proteomes" id="UP001620645">
    <property type="component" value="Unassembled WGS sequence"/>
</dbReference>
<dbReference type="Gene3D" id="1.10.418.10">
    <property type="entry name" value="Calponin-like domain"/>
    <property type="match status" value="1"/>
</dbReference>
<feature type="coiled-coil region" evidence="1">
    <location>
        <begin position="202"/>
        <end position="236"/>
    </location>
</feature>
<dbReference type="GO" id="GO:0005737">
    <property type="term" value="C:cytoplasm"/>
    <property type="evidence" value="ECO:0007669"/>
    <property type="project" value="UniProtKB-ARBA"/>
</dbReference>